<evidence type="ECO:0000313" key="1">
    <source>
        <dbReference type="EMBL" id="OTF74605.1"/>
    </source>
</evidence>
<dbReference type="AlphaFoldDB" id="A0A1Y3B5N8"/>
<keyword evidence="2" id="KW-1185">Reference proteome</keyword>
<evidence type="ECO:0000313" key="2">
    <source>
        <dbReference type="Proteomes" id="UP000194236"/>
    </source>
</evidence>
<dbReference type="EMBL" id="MUJZ01046229">
    <property type="protein sequence ID" value="OTF74605.1"/>
    <property type="molecule type" value="Genomic_DNA"/>
</dbReference>
<protein>
    <submittedName>
        <fullName evidence="1">Uncharacterized protein</fullName>
    </submittedName>
</protein>
<dbReference type="Proteomes" id="UP000194236">
    <property type="component" value="Unassembled WGS sequence"/>
</dbReference>
<sequence>MIWGAVVVGQSAVLSSDYT</sequence>
<proteinExistence type="predicted"/>
<accession>A0A1Y3B5N8</accession>
<gene>
    <name evidence="1" type="ORF">BLA29_015478</name>
</gene>
<feature type="non-terminal residue" evidence="1">
    <location>
        <position position="19"/>
    </location>
</feature>
<name>A0A1Y3B5N8_EURMA</name>
<reference evidence="1 2" key="1">
    <citation type="submission" date="2017-03" db="EMBL/GenBank/DDBJ databases">
        <title>Genome Survey of Euroglyphus maynei.</title>
        <authorList>
            <person name="Arlian L.G."/>
            <person name="Morgan M.S."/>
            <person name="Rider S.D."/>
        </authorList>
    </citation>
    <scope>NUCLEOTIDE SEQUENCE [LARGE SCALE GENOMIC DNA]</scope>
    <source>
        <strain evidence="1">Arlian Lab</strain>
        <tissue evidence="1">Whole body</tissue>
    </source>
</reference>
<comment type="caution">
    <text evidence="1">The sequence shown here is derived from an EMBL/GenBank/DDBJ whole genome shotgun (WGS) entry which is preliminary data.</text>
</comment>
<organism evidence="1 2">
    <name type="scientific">Euroglyphus maynei</name>
    <name type="common">Mayne's house dust mite</name>
    <dbReference type="NCBI Taxonomy" id="6958"/>
    <lineage>
        <taxon>Eukaryota</taxon>
        <taxon>Metazoa</taxon>
        <taxon>Ecdysozoa</taxon>
        <taxon>Arthropoda</taxon>
        <taxon>Chelicerata</taxon>
        <taxon>Arachnida</taxon>
        <taxon>Acari</taxon>
        <taxon>Acariformes</taxon>
        <taxon>Sarcoptiformes</taxon>
        <taxon>Astigmata</taxon>
        <taxon>Psoroptidia</taxon>
        <taxon>Analgoidea</taxon>
        <taxon>Pyroglyphidae</taxon>
        <taxon>Pyroglyphinae</taxon>
        <taxon>Euroglyphus</taxon>
    </lineage>
</organism>